<reference evidence="1" key="2">
    <citation type="submission" date="2023-04" db="EMBL/GenBank/DDBJ databases">
        <authorList>
            <person name="Bruccoleri R.E."/>
            <person name="Oakeley E.J."/>
            <person name="Faust A.-M."/>
            <person name="Dessus-Babus S."/>
            <person name="Altorfer M."/>
            <person name="Burckhardt D."/>
            <person name="Oertli M."/>
            <person name="Naumann U."/>
            <person name="Petersen F."/>
            <person name="Wong J."/>
        </authorList>
    </citation>
    <scope>NUCLEOTIDE SEQUENCE</scope>
    <source>
        <strain evidence="1">GSM-AAB239-AS_SAM_17_03QT</strain>
        <tissue evidence="1">Leaf</tissue>
    </source>
</reference>
<dbReference type="Proteomes" id="UP001140949">
    <property type="component" value="Unassembled WGS sequence"/>
</dbReference>
<dbReference type="EMBL" id="JANAVB010033019">
    <property type="protein sequence ID" value="KAJ6809271.1"/>
    <property type="molecule type" value="Genomic_DNA"/>
</dbReference>
<evidence type="ECO:0000313" key="1">
    <source>
        <dbReference type="EMBL" id="KAJ6809271.1"/>
    </source>
</evidence>
<accession>A0AAX6EZC3</accession>
<keyword evidence="2" id="KW-1185">Reference proteome</keyword>
<proteinExistence type="predicted"/>
<name>A0AAX6EZC3_IRIPA</name>
<comment type="caution">
    <text evidence="1">The sequence shown here is derived from an EMBL/GenBank/DDBJ whole genome shotgun (WGS) entry which is preliminary data.</text>
</comment>
<dbReference type="AlphaFoldDB" id="A0AAX6EZC3"/>
<evidence type="ECO:0000313" key="2">
    <source>
        <dbReference type="Proteomes" id="UP001140949"/>
    </source>
</evidence>
<gene>
    <name evidence="1" type="ORF">M6B38_161115</name>
</gene>
<sequence length="97" mass="11386">MEWWSRMLSPVRRVWIRLATRLRTRRSGLRQLRREVSTCEYEDVHVMWEMLRKSEFAAAAAATTTVLAEKKRPSARRSHAWAAGVLDWAPLGLCRTF</sequence>
<dbReference type="PANTHER" id="PTHR33181:SF4">
    <property type="entry name" value="OVULE PROTEIN"/>
    <property type="match status" value="1"/>
</dbReference>
<protein>
    <submittedName>
        <fullName evidence="1">Uncharacterized protein</fullName>
    </submittedName>
</protein>
<organism evidence="1 2">
    <name type="scientific">Iris pallida</name>
    <name type="common">Sweet iris</name>
    <dbReference type="NCBI Taxonomy" id="29817"/>
    <lineage>
        <taxon>Eukaryota</taxon>
        <taxon>Viridiplantae</taxon>
        <taxon>Streptophyta</taxon>
        <taxon>Embryophyta</taxon>
        <taxon>Tracheophyta</taxon>
        <taxon>Spermatophyta</taxon>
        <taxon>Magnoliopsida</taxon>
        <taxon>Liliopsida</taxon>
        <taxon>Asparagales</taxon>
        <taxon>Iridaceae</taxon>
        <taxon>Iridoideae</taxon>
        <taxon>Irideae</taxon>
        <taxon>Iris</taxon>
    </lineage>
</organism>
<reference evidence="1" key="1">
    <citation type="journal article" date="2023" name="GigaByte">
        <title>Genome assembly of the bearded iris, Iris pallida Lam.</title>
        <authorList>
            <person name="Bruccoleri R.E."/>
            <person name="Oakeley E.J."/>
            <person name="Faust A.M.E."/>
            <person name="Altorfer M."/>
            <person name="Dessus-Babus S."/>
            <person name="Burckhardt D."/>
            <person name="Oertli M."/>
            <person name="Naumann U."/>
            <person name="Petersen F."/>
            <person name="Wong J."/>
        </authorList>
    </citation>
    <scope>NUCLEOTIDE SEQUENCE</scope>
    <source>
        <strain evidence="1">GSM-AAB239-AS_SAM_17_03QT</strain>
    </source>
</reference>
<dbReference type="PANTHER" id="PTHR33181">
    <property type="entry name" value="OS01G0778500 PROTEIN"/>
    <property type="match status" value="1"/>
</dbReference>